<dbReference type="Proteomes" id="UP000275777">
    <property type="component" value="Chromosome"/>
</dbReference>
<accession>A0A3S4J1C3</accession>
<dbReference type="EMBL" id="LR134182">
    <property type="protein sequence ID" value="VEB42968.1"/>
    <property type="molecule type" value="Genomic_DNA"/>
</dbReference>
<reference evidence="1 2" key="1">
    <citation type="submission" date="2018-12" db="EMBL/GenBank/DDBJ databases">
        <authorList>
            <consortium name="Pathogen Informatics"/>
        </authorList>
    </citation>
    <scope>NUCLEOTIDE SEQUENCE [LARGE SCALE GENOMIC DNA]</scope>
    <source>
        <strain evidence="1 2">NCTC9695</strain>
    </source>
</reference>
<name>A0A3S4J1C3_CHRVL</name>
<protein>
    <submittedName>
        <fullName evidence="1">Uncharacterized protein</fullName>
    </submittedName>
</protein>
<proteinExistence type="predicted"/>
<evidence type="ECO:0000313" key="2">
    <source>
        <dbReference type="Proteomes" id="UP000275777"/>
    </source>
</evidence>
<organism evidence="1 2">
    <name type="scientific">Chromobacterium violaceum</name>
    <dbReference type="NCBI Taxonomy" id="536"/>
    <lineage>
        <taxon>Bacteria</taxon>
        <taxon>Pseudomonadati</taxon>
        <taxon>Pseudomonadota</taxon>
        <taxon>Betaproteobacteria</taxon>
        <taxon>Neisseriales</taxon>
        <taxon>Chromobacteriaceae</taxon>
        <taxon>Chromobacterium</taxon>
    </lineage>
</organism>
<dbReference type="AlphaFoldDB" id="A0A3S4J1C3"/>
<sequence length="55" mass="5775">MPLRMIYIVALLVGLPTVAGILLTNAVADTAGWKCAEKGYQMRDGKCPAPEGRGG</sequence>
<gene>
    <name evidence="1" type="ORF">NCTC9695_03422</name>
</gene>
<evidence type="ECO:0000313" key="1">
    <source>
        <dbReference type="EMBL" id="VEB42968.1"/>
    </source>
</evidence>